<feature type="DNA-binding region" description="H-T-H motif" evidence="4">
    <location>
        <begin position="40"/>
        <end position="59"/>
    </location>
</feature>
<dbReference type="STRING" id="979556.MTES_0218"/>
<dbReference type="AlphaFoldDB" id="E8N8X3"/>
<evidence type="ECO:0000256" key="3">
    <source>
        <dbReference type="ARBA" id="ARBA00023163"/>
    </source>
</evidence>
<dbReference type="GO" id="GO:0003700">
    <property type="term" value="F:DNA-binding transcription factor activity"/>
    <property type="evidence" value="ECO:0007669"/>
    <property type="project" value="TreeGrafter"/>
</dbReference>
<dbReference type="Pfam" id="PF14246">
    <property type="entry name" value="TetR_C_7"/>
    <property type="match status" value="1"/>
</dbReference>
<dbReference type="PANTHER" id="PTHR30055:SF234">
    <property type="entry name" value="HTH-TYPE TRANSCRIPTIONAL REGULATOR BETI"/>
    <property type="match status" value="1"/>
</dbReference>
<evidence type="ECO:0000313" key="6">
    <source>
        <dbReference type="EMBL" id="BAJ73182.1"/>
    </source>
</evidence>
<feature type="domain" description="HTH tetR-type" evidence="5">
    <location>
        <begin position="17"/>
        <end position="77"/>
    </location>
</feature>
<dbReference type="EMBL" id="AP012052">
    <property type="protein sequence ID" value="BAJ73182.1"/>
    <property type="molecule type" value="Genomic_DNA"/>
</dbReference>
<dbReference type="PRINTS" id="PR00455">
    <property type="entry name" value="HTHTETR"/>
</dbReference>
<dbReference type="SUPFAM" id="SSF46689">
    <property type="entry name" value="Homeodomain-like"/>
    <property type="match status" value="1"/>
</dbReference>
<dbReference type="InterPro" id="IPR009057">
    <property type="entry name" value="Homeodomain-like_sf"/>
</dbReference>
<protein>
    <submittedName>
        <fullName evidence="6">Transcriptional regulator</fullName>
    </submittedName>
</protein>
<dbReference type="Proteomes" id="UP000008975">
    <property type="component" value="Chromosome"/>
</dbReference>
<reference key="2">
    <citation type="submission" date="2011-02" db="EMBL/GenBank/DDBJ databases">
        <title>Genome sequence of Microbacterium testaceum StLB037.</title>
        <authorList>
            <person name="Morohoshi T."/>
            <person name="Wang W.Z."/>
            <person name="Someya N."/>
            <person name="Ikeda T."/>
        </authorList>
    </citation>
    <scope>NUCLEOTIDE SEQUENCE</scope>
    <source>
        <strain>StLB037</strain>
    </source>
</reference>
<evidence type="ECO:0000256" key="1">
    <source>
        <dbReference type="ARBA" id="ARBA00023015"/>
    </source>
</evidence>
<dbReference type="Gene3D" id="1.10.357.10">
    <property type="entry name" value="Tetracycline Repressor, domain 2"/>
    <property type="match status" value="1"/>
</dbReference>
<dbReference type="eggNOG" id="COG1309">
    <property type="taxonomic scope" value="Bacteria"/>
</dbReference>
<evidence type="ECO:0000256" key="4">
    <source>
        <dbReference type="PROSITE-ProRule" id="PRU00335"/>
    </source>
</evidence>
<dbReference type="RefSeq" id="WP_013583309.1">
    <property type="nucleotide sequence ID" value="NC_015125.1"/>
</dbReference>
<dbReference type="Pfam" id="PF00440">
    <property type="entry name" value="TetR_N"/>
    <property type="match status" value="1"/>
</dbReference>
<gene>
    <name evidence="6" type="ordered locus">MTES_0218</name>
</gene>
<dbReference type="OrthoDB" id="7186128at2"/>
<evidence type="ECO:0000313" key="7">
    <source>
        <dbReference type="Proteomes" id="UP000008975"/>
    </source>
</evidence>
<name>E8N8X3_MICTS</name>
<reference evidence="6 7" key="1">
    <citation type="journal article" date="2011" name="J. Bacteriol.">
        <title>Genome sequence of Microbacterium testaceum StLB037, an N-acylhomoserine lactone-degrading bacterium isolated from potato leaves.</title>
        <authorList>
            <person name="Morohoshi T."/>
            <person name="Wang W.-Z."/>
            <person name="Someya N."/>
            <person name="Ikeda T."/>
        </authorList>
    </citation>
    <scope>NUCLEOTIDE SEQUENCE [LARGE SCALE GENOMIC DNA]</scope>
    <source>
        <strain evidence="6 7">StLB037</strain>
    </source>
</reference>
<dbReference type="InterPro" id="IPR001647">
    <property type="entry name" value="HTH_TetR"/>
</dbReference>
<evidence type="ECO:0000256" key="2">
    <source>
        <dbReference type="ARBA" id="ARBA00023125"/>
    </source>
</evidence>
<dbReference type="InterPro" id="IPR050109">
    <property type="entry name" value="HTH-type_TetR-like_transc_reg"/>
</dbReference>
<keyword evidence="2 4" id="KW-0238">DNA-binding</keyword>
<dbReference type="PROSITE" id="PS50977">
    <property type="entry name" value="HTH_TETR_2"/>
    <property type="match status" value="1"/>
</dbReference>
<evidence type="ECO:0000259" key="5">
    <source>
        <dbReference type="PROSITE" id="PS50977"/>
    </source>
</evidence>
<keyword evidence="3" id="KW-0804">Transcription</keyword>
<dbReference type="InterPro" id="IPR039536">
    <property type="entry name" value="TetR_C_Proteobacteria"/>
</dbReference>
<sequence>MPDTARKRGRPTEGERAQRRDDILDAAVRLFLDLGFEAVTLDAIAAAARVTKRTIYSYIGDRTEVFLAAVERLGETALLDLSPEDGLEERASTIVRTLHADDAVGLHRLVIAESRRRPDLAERFYARGPRRYITALAERLPGRDEARAEALFALLLGEAHRRRLLGLQAAPDEVESIAHARAALASLHLATHVRATREPST</sequence>
<dbReference type="KEGG" id="mts:MTES_0218"/>
<proteinExistence type="predicted"/>
<keyword evidence="1" id="KW-0805">Transcription regulation</keyword>
<dbReference type="GO" id="GO:0000976">
    <property type="term" value="F:transcription cis-regulatory region binding"/>
    <property type="evidence" value="ECO:0007669"/>
    <property type="project" value="TreeGrafter"/>
</dbReference>
<dbReference type="PANTHER" id="PTHR30055">
    <property type="entry name" value="HTH-TYPE TRANSCRIPTIONAL REGULATOR RUTR"/>
    <property type="match status" value="1"/>
</dbReference>
<accession>E8N8X3</accession>
<organism evidence="6 7">
    <name type="scientific">Microbacterium testaceum (strain StLB037)</name>
    <dbReference type="NCBI Taxonomy" id="979556"/>
    <lineage>
        <taxon>Bacteria</taxon>
        <taxon>Bacillati</taxon>
        <taxon>Actinomycetota</taxon>
        <taxon>Actinomycetes</taxon>
        <taxon>Micrococcales</taxon>
        <taxon>Microbacteriaceae</taxon>
        <taxon>Microbacterium</taxon>
    </lineage>
</organism>
<dbReference type="HOGENOM" id="CLU_069356_27_1_11"/>